<protein>
    <recommendedName>
        <fullName evidence="5">Ribonuclease VapC</fullName>
        <shortName evidence="5">RNase VapC</shortName>
        <ecNumber evidence="5">3.1.-.-</ecNumber>
    </recommendedName>
    <alternativeName>
        <fullName evidence="5">Toxin VapC</fullName>
    </alternativeName>
</protein>
<evidence type="ECO:0000256" key="4">
    <source>
        <dbReference type="ARBA" id="ARBA00022801"/>
    </source>
</evidence>
<feature type="binding site" evidence="5">
    <location>
        <position position="101"/>
    </location>
    <ligand>
        <name>Mg(2+)</name>
        <dbReference type="ChEBI" id="CHEBI:18420"/>
    </ligand>
</feature>
<comment type="function">
    <text evidence="5">Toxic component of a toxin-antitoxin (TA) system. An RNase.</text>
</comment>
<keyword evidence="3 5" id="KW-0479">Metal-binding</keyword>
<dbReference type="InterPro" id="IPR022907">
    <property type="entry name" value="VapC_family"/>
</dbReference>
<accession>A0ABU6CS36</accession>
<dbReference type="HAMAP" id="MF_00265">
    <property type="entry name" value="VapC_Nob1"/>
    <property type="match status" value="1"/>
</dbReference>
<gene>
    <name evidence="5" type="primary">vapC</name>
    <name evidence="7" type="ORF">VSS37_01590</name>
</gene>
<evidence type="ECO:0000256" key="3">
    <source>
        <dbReference type="ARBA" id="ARBA00022723"/>
    </source>
</evidence>
<comment type="cofactor">
    <cofactor evidence="5">
        <name>Mg(2+)</name>
        <dbReference type="ChEBI" id="CHEBI:18420"/>
    </cofactor>
</comment>
<feature type="binding site" evidence="5">
    <location>
        <position position="6"/>
    </location>
    <ligand>
        <name>Mg(2+)</name>
        <dbReference type="ChEBI" id="CHEBI:18420"/>
    </ligand>
</feature>
<keyword evidence="2 5" id="KW-0540">Nuclease</keyword>
<evidence type="ECO:0000256" key="2">
    <source>
        <dbReference type="ARBA" id="ARBA00022722"/>
    </source>
</evidence>
<comment type="caution">
    <text evidence="7">The sequence shown here is derived from an EMBL/GenBank/DDBJ whole genome shotgun (WGS) entry which is preliminary data.</text>
</comment>
<evidence type="ECO:0000313" key="8">
    <source>
        <dbReference type="Proteomes" id="UP001308005"/>
    </source>
</evidence>
<keyword evidence="5" id="KW-0800">Toxin</keyword>
<comment type="similarity">
    <text evidence="5">Belongs to the PINc/VapC protein family.</text>
</comment>
<organism evidence="7 8">
    <name type="scientific">Candidatus Thiothrix phosphatis</name>
    <dbReference type="NCBI Taxonomy" id="3112415"/>
    <lineage>
        <taxon>Bacteria</taxon>
        <taxon>Pseudomonadati</taxon>
        <taxon>Pseudomonadota</taxon>
        <taxon>Gammaproteobacteria</taxon>
        <taxon>Thiotrichales</taxon>
        <taxon>Thiotrichaceae</taxon>
        <taxon>Thiothrix</taxon>
    </lineage>
</organism>
<keyword evidence="8" id="KW-1185">Reference proteome</keyword>
<dbReference type="EMBL" id="JAYMYJ010000012">
    <property type="protein sequence ID" value="MEB4589662.1"/>
    <property type="molecule type" value="Genomic_DNA"/>
</dbReference>
<reference evidence="8" key="1">
    <citation type="submission" date="2023-07" db="EMBL/GenBank/DDBJ databases">
        <title>The carbon used by Thiothrix.</title>
        <authorList>
            <person name="Chen L."/>
        </authorList>
    </citation>
    <scope>NUCLEOTIDE SEQUENCE [LARGE SCALE GENOMIC DNA]</scope>
</reference>
<dbReference type="Pfam" id="PF01850">
    <property type="entry name" value="PIN"/>
    <property type="match status" value="1"/>
</dbReference>
<dbReference type="RefSeq" id="WP_324692856.1">
    <property type="nucleotide sequence ID" value="NZ_JAYMYJ010000012.1"/>
</dbReference>
<keyword evidence="1 5" id="KW-1277">Toxin-antitoxin system</keyword>
<dbReference type="InterPro" id="IPR029060">
    <property type="entry name" value="PIN-like_dom_sf"/>
</dbReference>
<dbReference type="CDD" id="cd18683">
    <property type="entry name" value="PIN_VapC-like"/>
    <property type="match status" value="1"/>
</dbReference>
<dbReference type="Gene3D" id="3.40.50.1010">
    <property type="entry name" value="5'-nuclease"/>
    <property type="match status" value="1"/>
</dbReference>
<dbReference type="EC" id="3.1.-.-" evidence="5"/>
<evidence type="ECO:0000256" key="1">
    <source>
        <dbReference type="ARBA" id="ARBA00022649"/>
    </source>
</evidence>
<keyword evidence="5" id="KW-0460">Magnesium</keyword>
<proteinExistence type="inferred from homology"/>
<evidence type="ECO:0000259" key="6">
    <source>
        <dbReference type="Pfam" id="PF01850"/>
    </source>
</evidence>
<feature type="domain" description="PIN" evidence="6">
    <location>
        <begin position="5"/>
        <end position="126"/>
    </location>
</feature>
<keyword evidence="4 5" id="KW-0378">Hydrolase</keyword>
<dbReference type="InterPro" id="IPR002716">
    <property type="entry name" value="PIN_dom"/>
</dbReference>
<dbReference type="SUPFAM" id="SSF88723">
    <property type="entry name" value="PIN domain-like"/>
    <property type="match status" value="1"/>
</dbReference>
<dbReference type="Proteomes" id="UP001308005">
    <property type="component" value="Unassembled WGS sequence"/>
</dbReference>
<sequence>MVCGLDTNVLVRYLLNDDPQQAAIARQRIQQAVTDGEPVRISLLTILETEWVLRSYGKRDKATIIGVFQALLESRDVEIELEESLEQALHYYKNSNADFADCLMSSRYQRSGCAAMLTFDEKASKLPGCELLEATGLSSV</sequence>
<evidence type="ECO:0000313" key="7">
    <source>
        <dbReference type="EMBL" id="MEB4589662.1"/>
    </source>
</evidence>
<name>A0ABU6CS36_9GAMM</name>
<evidence type="ECO:0000256" key="5">
    <source>
        <dbReference type="HAMAP-Rule" id="MF_00265"/>
    </source>
</evidence>